<evidence type="ECO:0000256" key="1">
    <source>
        <dbReference type="SAM" id="MobiDB-lite"/>
    </source>
</evidence>
<sequence length="160" mass="17434">MAGSWPRWSRDVGVAASRESDNHATQPLKETGDQPRRKEGRWLDVMCDGMRGARAMYGSRWKKSNPHENAKKEEAGKGVGLACREDAADREATVDRRHLGIASGMDGEGEAIIVGDEYKLVWSVGVAKNCHSCPVRNARGGNWRGVGTSSQCSQDPSLLP</sequence>
<name>A0AAJ8BVW0_ASPNG</name>
<reference evidence="2" key="2">
    <citation type="submission" date="2025-08" db="UniProtKB">
        <authorList>
            <consortium name="RefSeq"/>
        </authorList>
    </citation>
    <scope>IDENTIFICATION</scope>
</reference>
<dbReference type="RefSeq" id="XP_059604809.1">
    <property type="nucleotide sequence ID" value="XM_059745156.1"/>
</dbReference>
<accession>A0AAJ8BVW0</accession>
<evidence type="ECO:0000313" key="2">
    <source>
        <dbReference type="RefSeq" id="XP_059604809.1"/>
    </source>
</evidence>
<feature type="compositionally biased region" description="Basic and acidic residues" evidence="1">
    <location>
        <begin position="30"/>
        <end position="42"/>
    </location>
</feature>
<reference evidence="2" key="1">
    <citation type="submission" date="2025-02" db="EMBL/GenBank/DDBJ databases">
        <authorList>
            <consortium name="NCBI Genome Project"/>
        </authorList>
    </citation>
    <scope>NUCLEOTIDE SEQUENCE</scope>
</reference>
<proteinExistence type="predicted"/>
<dbReference type="VEuPathDB" id="FungiDB:An16g05540"/>
<dbReference type="GeneID" id="84593434"/>
<protein>
    <submittedName>
        <fullName evidence="2">Uncharacterized protein</fullName>
    </submittedName>
</protein>
<organism evidence="2">
    <name type="scientific">Aspergillus niger</name>
    <dbReference type="NCBI Taxonomy" id="5061"/>
    <lineage>
        <taxon>Eukaryota</taxon>
        <taxon>Fungi</taxon>
        <taxon>Dikarya</taxon>
        <taxon>Ascomycota</taxon>
        <taxon>Pezizomycotina</taxon>
        <taxon>Eurotiomycetes</taxon>
        <taxon>Eurotiomycetidae</taxon>
        <taxon>Eurotiales</taxon>
        <taxon>Aspergillaceae</taxon>
        <taxon>Aspergillus</taxon>
        <taxon>Aspergillus subgen. Circumdati</taxon>
    </lineage>
</organism>
<dbReference type="KEGG" id="ang:An16g05540"/>
<feature type="region of interest" description="Disordered" evidence="1">
    <location>
        <begin position="1"/>
        <end position="42"/>
    </location>
</feature>
<dbReference type="AlphaFoldDB" id="A0AAJ8BVW0"/>
<gene>
    <name evidence="2" type="ORF">An16g05540</name>
</gene>